<dbReference type="RefSeq" id="WP_171046122.1">
    <property type="nucleotide sequence ID" value="NZ_JAFBWU010000001.1"/>
</dbReference>
<dbReference type="EMBL" id="JAFBXE010000001">
    <property type="protein sequence ID" value="MBM2410937.1"/>
    <property type="molecule type" value="Genomic_DNA"/>
</dbReference>
<evidence type="ECO:0000313" key="4">
    <source>
        <dbReference type="Proteomes" id="UP000755667"/>
    </source>
</evidence>
<feature type="chain" id="PRO_5040319543" evidence="1">
    <location>
        <begin position="19"/>
        <end position="55"/>
    </location>
</feature>
<dbReference type="Proteomes" id="UP000809440">
    <property type="component" value="Unassembled WGS sequence"/>
</dbReference>
<organism evidence="2 4">
    <name type="scientific">Marivita cryptomonadis</name>
    <dbReference type="NCBI Taxonomy" id="505252"/>
    <lineage>
        <taxon>Bacteria</taxon>
        <taxon>Pseudomonadati</taxon>
        <taxon>Pseudomonadota</taxon>
        <taxon>Alphaproteobacteria</taxon>
        <taxon>Rhodobacterales</taxon>
        <taxon>Roseobacteraceae</taxon>
        <taxon>Marivita</taxon>
    </lineage>
</organism>
<keyword evidence="5" id="KW-1185">Reference proteome</keyword>
<evidence type="ECO:0000313" key="3">
    <source>
        <dbReference type="EMBL" id="MBM2415604.1"/>
    </source>
</evidence>
<sequence length="55" mass="5525">MKHTLTALLLLLPVSAVAYPDPNVPNGQSAGDIVDTVLPEPSTGPVVATTPTGTS</sequence>
<name>A0A9Q2S3B1_9RHOB</name>
<evidence type="ECO:0000256" key="1">
    <source>
        <dbReference type="SAM" id="SignalP"/>
    </source>
</evidence>
<feature type="signal peptide" evidence="1">
    <location>
        <begin position="1"/>
        <end position="18"/>
    </location>
</feature>
<proteinExistence type="predicted"/>
<evidence type="ECO:0000313" key="2">
    <source>
        <dbReference type="EMBL" id="MBM2410937.1"/>
    </source>
</evidence>
<dbReference type="AlphaFoldDB" id="A0A9Q2S3B1"/>
<protein>
    <submittedName>
        <fullName evidence="2">Uncharacterized protein</fullName>
    </submittedName>
</protein>
<dbReference type="GeneID" id="62643588"/>
<dbReference type="Proteomes" id="UP000755667">
    <property type="component" value="Unassembled WGS sequence"/>
</dbReference>
<dbReference type="EMBL" id="JAFBXF010000001">
    <property type="protein sequence ID" value="MBM2415604.1"/>
    <property type="molecule type" value="Genomic_DNA"/>
</dbReference>
<comment type="caution">
    <text evidence="2">The sequence shown here is derived from an EMBL/GenBank/DDBJ whole genome shotgun (WGS) entry which is preliminary data.</text>
</comment>
<keyword evidence="1" id="KW-0732">Signal</keyword>
<gene>
    <name evidence="2" type="ORF">JQX41_01365</name>
    <name evidence="3" type="ORF">JQX48_01365</name>
</gene>
<accession>A0A9Q2S3B1</accession>
<evidence type="ECO:0000313" key="5">
    <source>
        <dbReference type="Proteomes" id="UP000809440"/>
    </source>
</evidence>
<reference evidence="2 5" key="1">
    <citation type="submission" date="2021-01" db="EMBL/GenBank/DDBJ databases">
        <title>Diatom-associated Roseobacters Show Island Model of Population Structure.</title>
        <authorList>
            <person name="Qu L."/>
            <person name="Feng X."/>
            <person name="Chen Y."/>
            <person name="Li L."/>
            <person name="Wang X."/>
            <person name="Hu Z."/>
            <person name="Wang H."/>
            <person name="Luo H."/>
        </authorList>
    </citation>
    <scope>NUCLEOTIDE SEQUENCE</scope>
    <source>
        <strain evidence="3 5">CC28-63</strain>
        <strain evidence="2">CC28-69</strain>
    </source>
</reference>